<feature type="compositionally biased region" description="Basic and acidic residues" evidence="1">
    <location>
        <begin position="29"/>
        <end position="46"/>
    </location>
</feature>
<gene>
    <name evidence="2" type="ORF">PsYK624_141040</name>
</gene>
<evidence type="ECO:0000313" key="3">
    <source>
        <dbReference type="Proteomes" id="UP000703269"/>
    </source>
</evidence>
<organism evidence="2 3">
    <name type="scientific">Phanerochaete sordida</name>
    <dbReference type="NCBI Taxonomy" id="48140"/>
    <lineage>
        <taxon>Eukaryota</taxon>
        <taxon>Fungi</taxon>
        <taxon>Dikarya</taxon>
        <taxon>Basidiomycota</taxon>
        <taxon>Agaricomycotina</taxon>
        <taxon>Agaricomycetes</taxon>
        <taxon>Polyporales</taxon>
        <taxon>Phanerochaetaceae</taxon>
        <taxon>Phanerochaete</taxon>
    </lineage>
</organism>
<dbReference type="EMBL" id="BPQB01000078">
    <property type="protein sequence ID" value="GJE97882.1"/>
    <property type="molecule type" value="Genomic_DNA"/>
</dbReference>
<protein>
    <submittedName>
        <fullName evidence="2">Uncharacterized protein</fullName>
    </submittedName>
</protein>
<reference evidence="2 3" key="1">
    <citation type="submission" date="2021-08" db="EMBL/GenBank/DDBJ databases">
        <title>Draft Genome Sequence of Phanerochaete sordida strain YK-624.</title>
        <authorList>
            <person name="Mori T."/>
            <person name="Dohra H."/>
            <person name="Suzuki T."/>
            <person name="Kawagishi H."/>
            <person name="Hirai H."/>
        </authorList>
    </citation>
    <scope>NUCLEOTIDE SEQUENCE [LARGE SCALE GENOMIC DNA]</scope>
    <source>
        <strain evidence="2 3">YK-624</strain>
    </source>
</reference>
<feature type="region of interest" description="Disordered" evidence="1">
    <location>
        <begin position="1"/>
        <end position="46"/>
    </location>
</feature>
<dbReference type="Proteomes" id="UP000703269">
    <property type="component" value="Unassembled WGS sequence"/>
</dbReference>
<dbReference type="AlphaFoldDB" id="A0A9P3GLZ0"/>
<comment type="caution">
    <text evidence="2">The sequence shown here is derived from an EMBL/GenBank/DDBJ whole genome shotgun (WGS) entry which is preliminary data.</text>
</comment>
<accession>A0A9P3GLZ0</accession>
<proteinExistence type="predicted"/>
<evidence type="ECO:0000256" key="1">
    <source>
        <dbReference type="SAM" id="MobiDB-lite"/>
    </source>
</evidence>
<keyword evidence="3" id="KW-1185">Reference proteome</keyword>
<name>A0A9P3GLZ0_9APHY</name>
<evidence type="ECO:0000313" key="2">
    <source>
        <dbReference type="EMBL" id="GJE97882.1"/>
    </source>
</evidence>
<sequence length="286" mass="32539">MDRGSCAKPTLPSPGDDTQFPCSPSNNDGRLDDSKEVPFPKPKLDPDPKPPGYYCLYDAWIRGVRSGTIPDFDYLDPLYFIREPYRVATLSLKCNIWTSKTRRSVGAAIRRTRHALRELRLDLYGMPWNHAQDNFAWLSSQRSTELDRHGTELDLDKCPSLEVLDLNLPSPASWPTAPFLDTLFAELCSRPRGQQKKLKRIIVRIGSFEALQAVKLDKTLEKHFLRGSPTRVRIALSMRAGLSRWELDAAVSWMPAMTRRGLLYLHPDGDEDPSVKWDAISAFDRP</sequence>